<evidence type="ECO:0000313" key="9">
    <source>
        <dbReference type="EMBL" id="EXC20958.1"/>
    </source>
</evidence>
<dbReference type="eggNOG" id="KOG1792">
    <property type="taxonomic scope" value="Eukaryota"/>
</dbReference>
<sequence length="157" mass="17803">MENSQDKNNINTEGDGDGRKATNNTSSSMGSGIDVLLILVVLLFLRANYSAFRNKQLHTLPELELSEEMVNNAAASFRVKINNVLLMAHDIALGKDFRLFLQGTILLITIPSLYNKYDEPVDRYYGMIQKQFSKHYKIVDESVFSRLPRNLSNDKDS</sequence>
<keyword evidence="3" id="KW-0256">Endoplasmic reticulum</keyword>
<dbReference type="Pfam" id="PF02453">
    <property type="entry name" value="Reticulon"/>
    <property type="match status" value="1"/>
</dbReference>
<accession>W9SC20</accession>
<comment type="subcellular location">
    <subcellularLocation>
        <location evidence="1">Endoplasmic reticulum membrane</location>
        <topology evidence="1">Multi-pass membrane protein</topology>
    </subcellularLocation>
</comment>
<organism evidence="9 10">
    <name type="scientific">Morus notabilis</name>
    <dbReference type="NCBI Taxonomy" id="981085"/>
    <lineage>
        <taxon>Eukaryota</taxon>
        <taxon>Viridiplantae</taxon>
        <taxon>Streptophyta</taxon>
        <taxon>Embryophyta</taxon>
        <taxon>Tracheophyta</taxon>
        <taxon>Spermatophyta</taxon>
        <taxon>Magnoliopsida</taxon>
        <taxon>eudicotyledons</taxon>
        <taxon>Gunneridae</taxon>
        <taxon>Pentapetalae</taxon>
        <taxon>rosids</taxon>
        <taxon>fabids</taxon>
        <taxon>Rosales</taxon>
        <taxon>Moraceae</taxon>
        <taxon>Moreae</taxon>
        <taxon>Morus</taxon>
    </lineage>
</organism>
<feature type="transmembrane region" description="Helical" evidence="7">
    <location>
        <begin position="28"/>
        <end position="45"/>
    </location>
</feature>
<keyword evidence="10" id="KW-1185">Reference proteome</keyword>
<keyword evidence="2 7" id="KW-0812">Transmembrane</keyword>
<reference evidence="10" key="1">
    <citation type="submission" date="2013-01" db="EMBL/GenBank/DDBJ databases">
        <title>Draft Genome Sequence of a Mulberry Tree, Morus notabilis C.K. Schneid.</title>
        <authorList>
            <person name="He N."/>
            <person name="Zhao S."/>
        </authorList>
    </citation>
    <scope>NUCLEOTIDE SEQUENCE</scope>
</reference>
<keyword evidence="4 7" id="KW-1133">Transmembrane helix</keyword>
<evidence type="ECO:0000256" key="2">
    <source>
        <dbReference type="ARBA" id="ARBA00022692"/>
    </source>
</evidence>
<evidence type="ECO:0000313" key="10">
    <source>
        <dbReference type="Proteomes" id="UP000030645"/>
    </source>
</evidence>
<feature type="compositionally biased region" description="Polar residues" evidence="6">
    <location>
        <begin position="1"/>
        <end position="12"/>
    </location>
</feature>
<proteinExistence type="predicted"/>
<gene>
    <name evidence="9" type="ORF">L484_003427</name>
</gene>
<dbReference type="GO" id="GO:0005789">
    <property type="term" value="C:endoplasmic reticulum membrane"/>
    <property type="evidence" value="ECO:0007669"/>
    <property type="project" value="UniProtKB-SubCell"/>
</dbReference>
<dbReference type="GO" id="GO:0009617">
    <property type="term" value="P:response to bacterium"/>
    <property type="evidence" value="ECO:0007669"/>
    <property type="project" value="InterPro"/>
</dbReference>
<feature type="region of interest" description="Disordered" evidence="6">
    <location>
        <begin position="1"/>
        <end position="25"/>
    </location>
</feature>
<evidence type="ECO:0000256" key="5">
    <source>
        <dbReference type="ARBA" id="ARBA00023136"/>
    </source>
</evidence>
<keyword evidence="5 7" id="KW-0472">Membrane</keyword>
<dbReference type="PANTHER" id="PTHR10994">
    <property type="entry name" value="RETICULON"/>
    <property type="match status" value="1"/>
</dbReference>
<feature type="domain" description="Reticulon" evidence="8">
    <location>
        <begin position="34"/>
        <end position="105"/>
    </location>
</feature>
<evidence type="ECO:0000256" key="4">
    <source>
        <dbReference type="ARBA" id="ARBA00022989"/>
    </source>
</evidence>
<evidence type="ECO:0000259" key="8">
    <source>
        <dbReference type="Pfam" id="PF02453"/>
    </source>
</evidence>
<dbReference type="InterPro" id="IPR045064">
    <property type="entry name" value="Reticulon-like"/>
</dbReference>
<dbReference type="EMBL" id="KE345923">
    <property type="protein sequence ID" value="EXC20958.1"/>
    <property type="molecule type" value="Genomic_DNA"/>
</dbReference>
<dbReference type="PANTHER" id="PTHR10994:SF67">
    <property type="entry name" value="RETICULON-LIKE PROTEIN B16"/>
    <property type="match status" value="1"/>
</dbReference>
<dbReference type="InterPro" id="IPR003388">
    <property type="entry name" value="Reticulon"/>
</dbReference>
<name>W9SC20_9ROSA</name>
<evidence type="ECO:0000256" key="7">
    <source>
        <dbReference type="SAM" id="Phobius"/>
    </source>
</evidence>
<dbReference type="AlphaFoldDB" id="W9SC20"/>
<evidence type="ECO:0000256" key="6">
    <source>
        <dbReference type="SAM" id="MobiDB-lite"/>
    </source>
</evidence>
<evidence type="ECO:0000256" key="3">
    <source>
        <dbReference type="ARBA" id="ARBA00022824"/>
    </source>
</evidence>
<protein>
    <submittedName>
        <fullName evidence="9">Reticulon-like protein</fullName>
    </submittedName>
</protein>
<dbReference type="Proteomes" id="UP000030645">
    <property type="component" value="Unassembled WGS sequence"/>
</dbReference>
<evidence type="ECO:0000256" key="1">
    <source>
        <dbReference type="ARBA" id="ARBA00004477"/>
    </source>
</evidence>
<dbReference type="STRING" id="981085.W9SC20"/>